<evidence type="ECO:0000313" key="3">
    <source>
        <dbReference type="Proteomes" id="UP000278962"/>
    </source>
</evidence>
<comment type="caution">
    <text evidence="2">The sequence shown here is derived from an EMBL/GenBank/DDBJ whole genome shotgun (WGS) entry which is preliminary data.</text>
</comment>
<feature type="transmembrane region" description="Helical" evidence="1">
    <location>
        <begin position="158"/>
        <end position="177"/>
    </location>
</feature>
<dbReference type="EMBL" id="RBIL01000001">
    <property type="protein sequence ID" value="RKQ93579.1"/>
    <property type="molecule type" value="Genomic_DNA"/>
</dbReference>
<dbReference type="AlphaFoldDB" id="A0A660LG55"/>
<sequence length="278" mass="29944">MTATQLPRTGSATGPVQPLTRTGIWILFWLAAANGLFLYLAPGLADTDYAWSIKPAVNAAFIGAGFLAGTLATGLVLWRAKQWRTFSTLPVALWVLASTLALATFIHADRFKWDYPLTWVWTAVYVGVPFAVPFLVWRQRRDAAAEPDAHCGLKVLRVISAVVGVALLVGSTALYVSPGLGDHWPWALTPLLARAVAAWYALFGTMLVSCAIGLRRPHEAFIPYATLTCWSVLVLALPLLHPDDVSGGGAWYALMIALLVLGVAGLLRSAAAFFATRT</sequence>
<protein>
    <submittedName>
        <fullName evidence="2">Uncharacterized protein</fullName>
    </submittedName>
</protein>
<keyword evidence="1" id="KW-0812">Transmembrane</keyword>
<feature type="transmembrane region" description="Helical" evidence="1">
    <location>
        <begin position="197"/>
        <end position="214"/>
    </location>
</feature>
<keyword evidence="3" id="KW-1185">Reference proteome</keyword>
<organism evidence="2 3">
    <name type="scientific">Solirubrobacter pauli</name>
    <dbReference type="NCBI Taxonomy" id="166793"/>
    <lineage>
        <taxon>Bacteria</taxon>
        <taxon>Bacillati</taxon>
        <taxon>Actinomycetota</taxon>
        <taxon>Thermoleophilia</taxon>
        <taxon>Solirubrobacterales</taxon>
        <taxon>Solirubrobacteraceae</taxon>
        <taxon>Solirubrobacter</taxon>
    </lineage>
</organism>
<name>A0A660LG55_9ACTN</name>
<dbReference type="OrthoDB" id="3078421at2"/>
<evidence type="ECO:0000256" key="1">
    <source>
        <dbReference type="SAM" id="Phobius"/>
    </source>
</evidence>
<feature type="transmembrane region" description="Helical" evidence="1">
    <location>
        <begin position="24"/>
        <end position="45"/>
    </location>
</feature>
<feature type="transmembrane region" description="Helical" evidence="1">
    <location>
        <begin position="85"/>
        <end position="106"/>
    </location>
</feature>
<feature type="transmembrane region" description="Helical" evidence="1">
    <location>
        <begin position="57"/>
        <end position="78"/>
    </location>
</feature>
<proteinExistence type="predicted"/>
<evidence type="ECO:0000313" key="2">
    <source>
        <dbReference type="EMBL" id="RKQ93579.1"/>
    </source>
</evidence>
<feature type="transmembrane region" description="Helical" evidence="1">
    <location>
        <begin position="252"/>
        <end position="275"/>
    </location>
</feature>
<feature type="transmembrane region" description="Helical" evidence="1">
    <location>
        <begin position="118"/>
        <end position="137"/>
    </location>
</feature>
<dbReference type="RefSeq" id="WP_121251835.1">
    <property type="nucleotide sequence ID" value="NZ_RBIL01000001.1"/>
</dbReference>
<accession>A0A660LG55</accession>
<dbReference type="Proteomes" id="UP000278962">
    <property type="component" value="Unassembled WGS sequence"/>
</dbReference>
<feature type="transmembrane region" description="Helical" evidence="1">
    <location>
        <begin position="221"/>
        <end position="240"/>
    </location>
</feature>
<keyword evidence="1" id="KW-0472">Membrane</keyword>
<keyword evidence="1" id="KW-1133">Transmembrane helix</keyword>
<reference evidence="2 3" key="1">
    <citation type="submission" date="2018-10" db="EMBL/GenBank/DDBJ databases">
        <title>Genomic Encyclopedia of Archaeal and Bacterial Type Strains, Phase II (KMG-II): from individual species to whole genera.</title>
        <authorList>
            <person name="Goeker M."/>
        </authorList>
    </citation>
    <scope>NUCLEOTIDE SEQUENCE [LARGE SCALE GENOMIC DNA]</scope>
    <source>
        <strain evidence="2 3">DSM 14954</strain>
    </source>
</reference>
<gene>
    <name evidence="2" type="ORF">C8N24_3449</name>
</gene>